<keyword evidence="9 13" id="KW-0238">DNA-binding</keyword>
<accession>A0A656HGL3</accession>
<dbReference type="InterPro" id="IPR036397">
    <property type="entry name" value="RNaseH_sf"/>
</dbReference>
<evidence type="ECO:0000256" key="9">
    <source>
        <dbReference type="ARBA" id="ARBA00023125"/>
    </source>
</evidence>
<dbReference type="Gene3D" id="3.30.420.10">
    <property type="entry name" value="Ribonuclease H-like superfamily/Ribonuclease H"/>
    <property type="match status" value="1"/>
</dbReference>
<feature type="binding site" evidence="13">
    <location>
        <position position="24"/>
    </location>
    <ligand>
        <name>Mg(2+)</name>
        <dbReference type="ChEBI" id="CHEBI:18420"/>
        <label>1</label>
    </ligand>
</feature>
<evidence type="ECO:0000256" key="6">
    <source>
        <dbReference type="ARBA" id="ARBA00022763"/>
    </source>
</evidence>
<dbReference type="CDD" id="cd16962">
    <property type="entry name" value="RuvC"/>
    <property type="match status" value="1"/>
</dbReference>
<evidence type="ECO:0000313" key="15">
    <source>
        <dbReference type="EMBL" id="EIJ34636.1"/>
    </source>
</evidence>
<organism evidence="15 16">
    <name type="scientific">Thiothrix nivea (strain ATCC 35100 / DSM 5205 / JP2)</name>
    <dbReference type="NCBI Taxonomy" id="870187"/>
    <lineage>
        <taxon>Bacteria</taxon>
        <taxon>Pseudomonadati</taxon>
        <taxon>Pseudomonadota</taxon>
        <taxon>Gammaproteobacteria</taxon>
        <taxon>Thiotrichales</taxon>
        <taxon>Thiotrichaceae</taxon>
        <taxon>Thiothrix</taxon>
    </lineage>
</organism>
<reference evidence="16" key="1">
    <citation type="journal article" date="2011" name="Stand. Genomic Sci.">
        <title>Genome sequence of the filamentous, gliding Thiothrix nivea neotype strain (JP2(T)).</title>
        <authorList>
            <person name="Lapidus A."/>
            <person name="Nolan M."/>
            <person name="Lucas S."/>
            <person name="Glavina Del Rio T."/>
            <person name="Tice H."/>
            <person name="Cheng J.F."/>
            <person name="Tapia R."/>
            <person name="Han C."/>
            <person name="Goodwin L."/>
            <person name="Pitluck S."/>
            <person name="Liolios K."/>
            <person name="Pagani I."/>
            <person name="Ivanova N."/>
            <person name="Huntemann M."/>
            <person name="Mavromatis K."/>
            <person name="Mikhailova N."/>
            <person name="Pati A."/>
            <person name="Chen A."/>
            <person name="Palaniappan K."/>
            <person name="Land M."/>
            <person name="Brambilla E.M."/>
            <person name="Rohde M."/>
            <person name="Abt B."/>
            <person name="Verbarg S."/>
            <person name="Goker M."/>
            <person name="Bristow J."/>
            <person name="Eisen J.A."/>
            <person name="Markowitz V."/>
            <person name="Hugenholtz P."/>
            <person name="Kyrpides N.C."/>
            <person name="Klenk H.P."/>
            <person name="Woyke T."/>
        </authorList>
    </citation>
    <scope>NUCLEOTIDE SEQUENCE [LARGE SCALE GENOMIC DNA]</scope>
    <source>
        <strain evidence="16">ATCC 35100 / DSM 5205 / JP2</strain>
    </source>
</reference>
<dbReference type="GO" id="GO:0000287">
    <property type="term" value="F:magnesium ion binding"/>
    <property type="evidence" value="ECO:0007669"/>
    <property type="project" value="UniProtKB-UniRule"/>
</dbReference>
<dbReference type="PROSITE" id="PS01321">
    <property type="entry name" value="RUVC"/>
    <property type="match status" value="1"/>
</dbReference>
<dbReference type="PRINTS" id="PR00696">
    <property type="entry name" value="RSOLVASERUVC"/>
</dbReference>
<dbReference type="FunFam" id="3.30.420.10:FF:000002">
    <property type="entry name" value="Crossover junction endodeoxyribonuclease RuvC"/>
    <property type="match status" value="1"/>
</dbReference>
<comment type="catalytic activity">
    <reaction evidence="12 13">
        <text>Endonucleolytic cleavage at a junction such as a reciprocal single-stranded crossover between two homologous DNA duplexes (Holliday junction).</text>
        <dbReference type="EC" id="3.1.21.10"/>
    </reaction>
</comment>
<dbReference type="NCBIfam" id="TIGR00228">
    <property type="entry name" value="ruvC"/>
    <property type="match status" value="1"/>
</dbReference>
<dbReference type="GO" id="GO:0003677">
    <property type="term" value="F:DNA binding"/>
    <property type="evidence" value="ECO:0007669"/>
    <property type="project" value="UniProtKB-KW"/>
</dbReference>
<dbReference type="GO" id="GO:0005737">
    <property type="term" value="C:cytoplasm"/>
    <property type="evidence" value="ECO:0007669"/>
    <property type="project" value="UniProtKB-SubCell"/>
</dbReference>
<evidence type="ECO:0000256" key="13">
    <source>
        <dbReference type="HAMAP-Rule" id="MF_00034"/>
    </source>
</evidence>
<dbReference type="EMBL" id="JH651384">
    <property type="protein sequence ID" value="EIJ34636.1"/>
    <property type="molecule type" value="Genomic_DNA"/>
</dbReference>
<dbReference type="PANTHER" id="PTHR30194:SF3">
    <property type="entry name" value="CROSSOVER JUNCTION ENDODEOXYRIBONUCLEASE RUVC"/>
    <property type="match status" value="1"/>
</dbReference>
<keyword evidence="7 13" id="KW-0378">Hydrolase</keyword>
<dbReference type="GO" id="GO:0006310">
    <property type="term" value="P:DNA recombination"/>
    <property type="evidence" value="ECO:0007669"/>
    <property type="project" value="UniProtKB-UniRule"/>
</dbReference>
<evidence type="ECO:0000256" key="7">
    <source>
        <dbReference type="ARBA" id="ARBA00022801"/>
    </source>
</evidence>
<keyword evidence="3 13" id="KW-0540">Nuclease</keyword>
<dbReference type="InterPro" id="IPR002176">
    <property type="entry name" value="X-over_junc_endoDNase_RuvC"/>
</dbReference>
<feature type="binding site" evidence="13">
    <location>
        <position position="155"/>
    </location>
    <ligand>
        <name>Mg(2+)</name>
        <dbReference type="ChEBI" id="CHEBI:18420"/>
        <label>1</label>
    </ligand>
</feature>
<feature type="active site" evidence="13">
    <location>
        <position position="83"/>
    </location>
</feature>
<dbReference type="Proteomes" id="UP000005317">
    <property type="component" value="Unassembled WGS sequence"/>
</dbReference>
<dbReference type="EC" id="3.1.21.10" evidence="13 14"/>
<gene>
    <name evidence="13" type="primary">ruvC</name>
    <name evidence="15" type="ORF">Thini_2064</name>
</gene>
<evidence type="ECO:0000256" key="12">
    <source>
        <dbReference type="ARBA" id="ARBA00029354"/>
    </source>
</evidence>
<evidence type="ECO:0000256" key="14">
    <source>
        <dbReference type="NCBIfam" id="TIGR00228"/>
    </source>
</evidence>
<dbReference type="HAMAP" id="MF_00034">
    <property type="entry name" value="RuvC"/>
    <property type="match status" value="1"/>
</dbReference>
<evidence type="ECO:0000256" key="5">
    <source>
        <dbReference type="ARBA" id="ARBA00022759"/>
    </source>
</evidence>
<dbReference type="Pfam" id="PF02075">
    <property type="entry name" value="RuvC"/>
    <property type="match status" value="1"/>
</dbReference>
<keyword evidence="11 13" id="KW-0234">DNA repair</keyword>
<dbReference type="GO" id="GO:0008821">
    <property type="term" value="F:crossover junction DNA endonuclease activity"/>
    <property type="evidence" value="ECO:0007669"/>
    <property type="project" value="UniProtKB-UniRule"/>
</dbReference>
<keyword evidence="5 13" id="KW-0255">Endonuclease</keyword>
<evidence type="ECO:0000256" key="8">
    <source>
        <dbReference type="ARBA" id="ARBA00022842"/>
    </source>
</evidence>
<dbReference type="PANTHER" id="PTHR30194">
    <property type="entry name" value="CROSSOVER JUNCTION ENDODEOXYRIBONUCLEASE RUVC"/>
    <property type="match status" value="1"/>
</dbReference>
<comment type="similarity">
    <text evidence="1 13">Belongs to the RuvC family.</text>
</comment>
<feature type="binding site" evidence="13">
    <location>
        <position position="83"/>
    </location>
    <ligand>
        <name>Mg(2+)</name>
        <dbReference type="ChEBI" id="CHEBI:18420"/>
        <label>2</label>
    </ligand>
</feature>
<comment type="subcellular location">
    <subcellularLocation>
        <location evidence="13">Cytoplasm</location>
    </subcellularLocation>
</comment>
<keyword evidence="8 13" id="KW-0460">Magnesium</keyword>
<comment type="cofactor">
    <cofactor evidence="13">
        <name>Mg(2+)</name>
        <dbReference type="ChEBI" id="CHEBI:18420"/>
    </cofactor>
    <text evidence="13">Binds 2 Mg(2+) ion per subunit.</text>
</comment>
<comment type="subunit">
    <text evidence="13">Homodimer which binds Holliday junction (HJ) DNA. The HJ becomes 2-fold symmetrical on binding to RuvC with unstacked arms; it has a different conformation from HJ DNA in complex with RuvA. In the full resolvosome a probable DNA-RuvA(4)-RuvB(12)-RuvC(2) complex forms which resolves the HJ.</text>
</comment>
<protein>
    <recommendedName>
        <fullName evidence="13 14">Crossover junction endodeoxyribonuclease RuvC</fullName>
        <ecNumber evidence="13 14">3.1.21.10</ecNumber>
    </recommendedName>
    <alternativeName>
        <fullName evidence="13">Holliday junction nuclease RuvC</fullName>
    </alternativeName>
    <alternativeName>
        <fullName evidence="13">Holliday junction resolvase RuvC</fullName>
    </alternativeName>
</protein>
<sequence length="196" mass="20877">MPISAMKPWRRTVKVALRRILGIDPGSRQTGVGVIETDGQHTRHVFSTCLRLGDAPLPERLGVIFRELTHIICQHQPVEMAVEDVFVSNNAASALKLGQARGAAICAGVTCGLPVAEYSPKEVKQATVGKGGADKTQVQHMVKILLGLHGRLQADTADALAVALCHAHASHLQSRIARAIEFSPAPPLGGSQRNPP</sequence>
<evidence type="ECO:0000256" key="4">
    <source>
        <dbReference type="ARBA" id="ARBA00022723"/>
    </source>
</evidence>
<keyword evidence="6 13" id="KW-0227">DNA damage</keyword>
<evidence type="ECO:0000256" key="1">
    <source>
        <dbReference type="ARBA" id="ARBA00009518"/>
    </source>
</evidence>
<keyword evidence="16" id="KW-1185">Reference proteome</keyword>
<keyword evidence="2 13" id="KW-0963">Cytoplasm</keyword>
<keyword evidence="4 13" id="KW-0479">Metal-binding</keyword>
<dbReference type="SUPFAM" id="SSF53098">
    <property type="entry name" value="Ribonuclease H-like"/>
    <property type="match status" value="1"/>
</dbReference>
<dbReference type="InterPro" id="IPR020563">
    <property type="entry name" value="X-over_junc_endoDNase_Mg_BS"/>
</dbReference>
<proteinExistence type="inferred from homology"/>
<evidence type="ECO:0000256" key="11">
    <source>
        <dbReference type="ARBA" id="ARBA00023204"/>
    </source>
</evidence>
<name>A0A656HGL3_THINJ</name>
<comment type="function">
    <text evidence="13">The RuvA-RuvB-RuvC complex processes Holliday junction (HJ) DNA during genetic recombination and DNA repair. Endonuclease that resolves HJ intermediates. Cleaves cruciform DNA by making single-stranded nicks across the HJ at symmetrical positions within the homologous arms, yielding a 5'-phosphate and a 3'-hydroxyl group; requires a central core of homology in the junction. The consensus cleavage sequence is 5'-(A/T)TT(C/G)-3'. Cleavage occurs on the 3'-side of the TT dinucleotide at the point of strand exchange. HJ branch migration catalyzed by RuvA-RuvB allows RuvC to scan DNA until it finds its consensus sequence, where it cleaves and resolves the cruciform DNA.</text>
</comment>
<evidence type="ECO:0000256" key="2">
    <source>
        <dbReference type="ARBA" id="ARBA00022490"/>
    </source>
</evidence>
<dbReference type="AlphaFoldDB" id="A0A656HGL3"/>
<dbReference type="GO" id="GO:0048476">
    <property type="term" value="C:Holliday junction resolvase complex"/>
    <property type="evidence" value="ECO:0007669"/>
    <property type="project" value="UniProtKB-UniRule"/>
</dbReference>
<keyword evidence="10 13" id="KW-0233">DNA recombination</keyword>
<feature type="active site" evidence="13">
    <location>
        <position position="24"/>
    </location>
</feature>
<dbReference type="GO" id="GO:0006281">
    <property type="term" value="P:DNA repair"/>
    <property type="evidence" value="ECO:0007669"/>
    <property type="project" value="UniProtKB-UniRule"/>
</dbReference>
<evidence type="ECO:0000256" key="3">
    <source>
        <dbReference type="ARBA" id="ARBA00022722"/>
    </source>
</evidence>
<dbReference type="InterPro" id="IPR012337">
    <property type="entry name" value="RNaseH-like_sf"/>
</dbReference>
<evidence type="ECO:0000256" key="10">
    <source>
        <dbReference type="ARBA" id="ARBA00023172"/>
    </source>
</evidence>
<feature type="active site" evidence="13">
    <location>
        <position position="155"/>
    </location>
</feature>
<evidence type="ECO:0000313" key="16">
    <source>
        <dbReference type="Proteomes" id="UP000005317"/>
    </source>
</evidence>